<feature type="region of interest" description="Disordered" evidence="1">
    <location>
        <begin position="1"/>
        <end position="32"/>
    </location>
</feature>
<protein>
    <submittedName>
        <fullName evidence="2">Uncharacterized protein</fullName>
    </submittedName>
</protein>
<accession>A0AAV8YCN3</accession>
<gene>
    <name evidence="2" type="ORF">NQ318_004462</name>
</gene>
<proteinExistence type="predicted"/>
<evidence type="ECO:0000256" key="1">
    <source>
        <dbReference type="SAM" id="MobiDB-lite"/>
    </source>
</evidence>
<dbReference type="AlphaFoldDB" id="A0AAV8YCN3"/>
<reference evidence="2" key="1">
    <citation type="journal article" date="2023" name="Insect Mol. Biol.">
        <title>Genome sequencing provides insights into the evolution of gene families encoding plant cell wall-degrading enzymes in longhorned beetles.</title>
        <authorList>
            <person name="Shin N.R."/>
            <person name="Okamura Y."/>
            <person name="Kirsch R."/>
            <person name="Pauchet Y."/>
        </authorList>
    </citation>
    <scope>NUCLEOTIDE SEQUENCE</scope>
    <source>
        <strain evidence="2">AMC_N1</strain>
    </source>
</reference>
<organism evidence="2 3">
    <name type="scientific">Aromia moschata</name>
    <dbReference type="NCBI Taxonomy" id="1265417"/>
    <lineage>
        <taxon>Eukaryota</taxon>
        <taxon>Metazoa</taxon>
        <taxon>Ecdysozoa</taxon>
        <taxon>Arthropoda</taxon>
        <taxon>Hexapoda</taxon>
        <taxon>Insecta</taxon>
        <taxon>Pterygota</taxon>
        <taxon>Neoptera</taxon>
        <taxon>Endopterygota</taxon>
        <taxon>Coleoptera</taxon>
        <taxon>Polyphaga</taxon>
        <taxon>Cucujiformia</taxon>
        <taxon>Chrysomeloidea</taxon>
        <taxon>Cerambycidae</taxon>
        <taxon>Cerambycinae</taxon>
        <taxon>Callichromatini</taxon>
        <taxon>Aromia</taxon>
    </lineage>
</organism>
<name>A0AAV8YCN3_9CUCU</name>
<dbReference type="EMBL" id="JAPWTK010000132">
    <property type="protein sequence ID" value="KAJ8948674.1"/>
    <property type="molecule type" value="Genomic_DNA"/>
</dbReference>
<dbReference type="Proteomes" id="UP001162162">
    <property type="component" value="Unassembled WGS sequence"/>
</dbReference>
<keyword evidence="3" id="KW-1185">Reference proteome</keyword>
<evidence type="ECO:0000313" key="3">
    <source>
        <dbReference type="Proteomes" id="UP001162162"/>
    </source>
</evidence>
<feature type="compositionally biased region" description="Polar residues" evidence="1">
    <location>
        <begin position="1"/>
        <end position="11"/>
    </location>
</feature>
<comment type="caution">
    <text evidence="2">The sequence shown here is derived from an EMBL/GenBank/DDBJ whole genome shotgun (WGS) entry which is preliminary data.</text>
</comment>
<evidence type="ECO:0000313" key="2">
    <source>
        <dbReference type="EMBL" id="KAJ8948674.1"/>
    </source>
</evidence>
<sequence length="68" mass="7448">MKLSILRSSKGNEPARRAYSKTPMAHTSTSGPKYCLPKTSSGAAGKLNFVTQNWGYVDLFVQLAHFSL</sequence>